<sequence length="372" mass="41735">MDETVSIQWFPGHMTKTRRLMEKDLKLVDIVIELTDARIPFSSRNPEIDRILGNKPRLLLLNKCDAADEAVNRQWCDYYKSKGITALPTDCRSGRGLKAFLPAVREVLKDQLERLEQKGMGGRPIRMMIVGIPNVGKSSFINRMAGSRVAKVEDRPGVTRGKQWAKLESGAELLDMPGVLWPKFDDQEVAEHLAFTGAIKDDVMDIEMLAMRLLEVLCKDYLPLVTERYKITAEEAQDLDGYDLLELVARKRGMLMSGGSVNTERAAITVLDEFRSGKIGNISLEKPEDFSGGRPRRALEVPVKEKKVRRSKAYQEGGEKHYKLRQTGNFQGERKAYIKDYKPGKPAASSKKRPGAVHKGPGSKPKGGKPKK</sequence>
<keyword evidence="1" id="KW-0547">Nucleotide-binding</keyword>
<accession>A0A6N2SFN1</accession>
<dbReference type="InterPro" id="IPR019991">
    <property type="entry name" value="GTP-bd_ribosome_bgen"/>
</dbReference>
<evidence type="ECO:0000256" key="2">
    <source>
        <dbReference type="ARBA" id="ARBA00023134"/>
    </source>
</evidence>
<dbReference type="PANTHER" id="PTHR45782">
    <property type="entry name" value="MITOCHONDRIAL RIBOSOME-ASSOCIATED GTPASE 1"/>
    <property type="match status" value="1"/>
</dbReference>
<dbReference type="Gene3D" id="3.40.50.300">
    <property type="entry name" value="P-loop containing nucleotide triphosphate hydrolases"/>
    <property type="match status" value="1"/>
</dbReference>
<dbReference type="AlphaFoldDB" id="A0A6N2SFN1"/>
<evidence type="ECO:0000256" key="1">
    <source>
        <dbReference type="ARBA" id="ARBA00022741"/>
    </source>
</evidence>
<keyword evidence="2" id="KW-0342">GTP-binding</keyword>
<evidence type="ECO:0000259" key="4">
    <source>
        <dbReference type="PROSITE" id="PS51721"/>
    </source>
</evidence>
<reference evidence="5" key="1">
    <citation type="submission" date="2019-11" db="EMBL/GenBank/DDBJ databases">
        <authorList>
            <person name="Feng L."/>
        </authorList>
    </citation>
    <scope>NUCLEOTIDE SEQUENCE</scope>
    <source>
        <strain evidence="5">AundefinedLFYP135</strain>
    </source>
</reference>
<dbReference type="CDD" id="cd00882">
    <property type="entry name" value="Ras_like_GTPase"/>
    <property type="match status" value="1"/>
</dbReference>
<dbReference type="NCBIfam" id="TIGR03596">
    <property type="entry name" value="GTPase_YlqF"/>
    <property type="match status" value="1"/>
</dbReference>
<dbReference type="InterPro" id="IPR006073">
    <property type="entry name" value="GTP-bd"/>
</dbReference>
<dbReference type="Pfam" id="PF01926">
    <property type="entry name" value="MMR_HSR1"/>
    <property type="match status" value="1"/>
</dbReference>
<dbReference type="SUPFAM" id="SSF52540">
    <property type="entry name" value="P-loop containing nucleoside triphosphate hydrolases"/>
    <property type="match status" value="1"/>
</dbReference>
<dbReference type="InterPro" id="IPR023179">
    <property type="entry name" value="GTP-bd_ortho_bundle_sf"/>
</dbReference>
<gene>
    <name evidence="5" type="primary">rbgA</name>
    <name evidence="5" type="ORF">AULFYP135_00908</name>
</gene>
<dbReference type="GO" id="GO:0006412">
    <property type="term" value="P:translation"/>
    <property type="evidence" value="ECO:0007669"/>
    <property type="project" value="TreeGrafter"/>
</dbReference>
<organism evidence="5">
    <name type="scientific">uncultured Anaerotruncus sp</name>
    <dbReference type="NCBI Taxonomy" id="905011"/>
    <lineage>
        <taxon>Bacteria</taxon>
        <taxon>Bacillati</taxon>
        <taxon>Bacillota</taxon>
        <taxon>Clostridia</taxon>
        <taxon>Eubacteriales</taxon>
        <taxon>Oscillospiraceae</taxon>
        <taxon>Anaerotruncus</taxon>
        <taxon>environmental samples</taxon>
    </lineage>
</organism>
<dbReference type="PANTHER" id="PTHR45782:SF4">
    <property type="entry name" value="MITOCHONDRIAL RIBOSOME-ASSOCIATED GTPASE 1"/>
    <property type="match status" value="1"/>
</dbReference>
<dbReference type="GO" id="GO:0005525">
    <property type="term" value="F:GTP binding"/>
    <property type="evidence" value="ECO:0007669"/>
    <property type="project" value="UniProtKB-KW"/>
</dbReference>
<dbReference type="EMBL" id="CACRSL010000003">
    <property type="protein sequence ID" value="VYS91759.1"/>
    <property type="molecule type" value="Genomic_DNA"/>
</dbReference>
<dbReference type="InterPro" id="IPR027417">
    <property type="entry name" value="P-loop_NTPase"/>
</dbReference>
<feature type="domain" description="CP-type G" evidence="4">
    <location>
        <begin position="17"/>
        <end position="182"/>
    </location>
</feature>
<dbReference type="GO" id="GO:0003924">
    <property type="term" value="F:GTPase activity"/>
    <property type="evidence" value="ECO:0007669"/>
    <property type="project" value="TreeGrafter"/>
</dbReference>
<dbReference type="CDD" id="cd01856">
    <property type="entry name" value="YlqF"/>
    <property type="match status" value="1"/>
</dbReference>
<dbReference type="FunFam" id="3.40.50.300:FF:000590">
    <property type="entry name" value="Ribosome biogenesis GTPase A"/>
    <property type="match status" value="1"/>
</dbReference>
<protein>
    <submittedName>
        <fullName evidence="5">Ribosome biogenesis GTPase A</fullName>
    </submittedName>
</protein>
<feature type="region of interest" description="Disordered" evidence="3">
    <location>
        <begin position="310"/>
        <end position="372"/>
    </location>
</feature>
<dbReference type="InterPro" id="IPR030378">
    <property type="entry name" value="G_CP_dom"/>
</dbReference>
<dbReference type="PROSITE" id="PS51721">
    <property type="entry name" value="G_CP"/>
    <property type="match status" value="1"/>
</dbReference>
<evidence type="ECO:0000313" key="5">
    <source>
        <dbReference type="EMBL" id="VYS91759.1"/>
    </source>
</evidence>
<feature type="compositionally biased region" description="Basic and acidic residues" evidence="3">
    <location>
        <begin position="332"/>
        <end position="343"/>
    </location>
</feature>
<proteinExistence type="predicted"/>
<dbReference type="Gene3D" id="1.10.1580.10">
    <property type="match status" value="1"/>
</dbReference>
<name>A0A6N2SFN1_9FIRM</name>
<evidence type="ECO:0000256" key="3">
    <source>
        <dbReference type="SAM" id="MobiDB-lite"/>
    </source>
</evidence>